<evidence type="ECO:0000256" key="3">
    <source>
        <dbReference type="ARBA" id="ARBA00023274"/>
    </source>
</evidence>
<comment type="caution">
    <text evidence="8">The sequence shown here is derived from an EMBL/GenBank/DDBJ whole genome shotgun (WGS) entry which is preliminary data.</text>
</comment>
<dbReference type="Pfam" id="PF00828">
    <property type="entry name" value="Ribosomal_L27A"/>
    <property type="match status" value="1"/>
</dbReference>
<dbReference type="GO" id="GO:0003735">
    <property type="term" value="F:structural constituent of ribosome"/>
    <property type="evidence" value="ECO:0007669"/>
    <property type="project" value="InterPro"/>
</dbReference>
<organism evidence="8 9">
    <name type="scientific">Emticicia aquatilis</name>
    <dbReference type="NCBI Taxonomy" id="1537369"/>
    <lineage>
        <taxon>Bacteria</taxon>
        <taxon>Pseudomonadati</taxon>
        <taxon>Bacteroidota</taxon>
        <taxon>Cytophagia</taxon>
        <taxon>Cytophagales</taxon>
        <taxon>Leadbetterellaceae</taxon>
        <taxon>Emticicia</taxon>
    </lineage>
</organism>
<dbReference type="NCBIfam" id="TIGR01071">
    <property type="entry name" value="rplO_bact"/>
    <property type="match status" value="1"/>
</dbReference>
<dbReference type="InterPro" id="IPR001196">
    <property type="entry name" value="Ribosomal_uL15_CS"/>
</dbReference>
<dbReference type="GO" id="GO:0022625">
    <property type="term" value="C:cytosolic large ribosomal subunit"/>
    <property type="evidence" value="ECO:0007669"/>
    <property type="project" value="TreeGrafter"/>
</dbReference>
<dbReference type="GO" id="GO:0019843">
    <property type="term" value="F:rRNA binding"/>
    <property type="evidence" value="ECO:0007669"/>
    <property type="project" value="UniProtKB-UniRule"/>
</dbReference>
<protein>
    <recommendedName>
        <fullName evidence="4">Large ribosomal subunit protein uL15</fullName>
    </recommendedName>
</protein>
<feature type="region of interest" description="Disordered" evidence="6">
    <location>
        <begin position="1"/>
        <end position="54"/>
    </location>
</feature>
<dbReference type="HAMAP" id="MF_01341">
    <property type="entry name" value="Ribosomal_uL15"/>
    <property type="match status" value="1"/>
</dbReference>
<evidence type="ECO:0000256" key="6">
    <source>
        <dbReference type="SAM" id="MobiDB-lite"/>
    </source>
</evidence>
<gene>
    <name evidence="4" type="primary">rplO</name>
    <name evidence="8" type="ORF">GCM10011514_00680</name>
</gene>
<reference evidence="8" key="2">
    <citation type="submission" date="2020-09" db="EMBL/GenBank/DDBJ databases">
        <authorList>
            <person name="Sun Q."/>
            <person name="Zhou Y."/>
        </authorList>
    </citation>
    <scope>NUCLEOTIDE SEQUENCE</scope>
    <source>
        <strain evidence="8">CGMCC 1.15958</strain>
    </source>
</reference>
<comment type="function">
    <text evidence="4">Binds to the 23S rRNA.</text>
</comment>
<evidence type="ECO:0000259" key="7">
    <source>
        <dbReference type="Pfam" id="PF00828"/>
    </source>
</evidence>
<dbReference type="PANTHER" id="PTHR12934">
    <property type="entry name" value="50S RIBOSOMAL PROTEIN L15"/>
    <property type="match status" value="1"/>
</dbReference>
<keyword evidence="4" id="KW-0699">rRNA-binding</keyword>
<sequence length="266" mass="27906">MKLESLKPAKGSVKANDRVGRGHGSGGGGTAKRGHKGAKSRSGYSQKRGFEGGQMPLQRRVPKFGFKNINRVEYKAINLDTIQALFDKTGITNIDLGVLYNNGLISKSDLVKVLGRGELTATVNLRANAFSASAVAAIEKAGGSATVDATFNPEASATAVAQPVAEVVAEEKPKKAAKKKAEGDDLKLIEGVGPKIADLLINAGIVTFADLAATPVEKVSEILDAAGSKFAMHNPATWADQAALARDGKWDELKELQDKLNAGKAE</sequence>
<keyword evidence="9" id="KW-1185">Reference proteome</keyword>
<evidence type="ECO:0000313" key="8">
    <source>
        <dbReference type="EMBL" id="GGD40484.1"/>
    </source>
</evidence>
<dbReference type="AlphaFoldDB" id="A0A916YDI8"/>
<dbReference type="InterPro" id="IPR036227">
    <property type="entry name" value="Ribosomal_uL15/eL18_sf"/>
</dbReference>
<dbReference type="PROSITE" id="PS00475">
    <property type="entry name" value="RIBOSOMAL_L15"/>
    <property type="match status" value="1"/>
</dbReference>
<comment type="similarity">
    <text evidence="1 4 5">Belongs to the universal ribosomal protein uL15 family.</text>
</comment>
<dbReference type="Proteomes" id="UP000609064">
    <property type="component" value="Unassembled WGS sequence"/>
</dbReference>
<keyword evidence="3 4" id="KW-0687">Ribonucleoprotein</keyword>
<dbReference type="InterPro" id="IPR021131">
    <property type="entry name" value="Ribosomal_uL15/eL18"/>
</dbReference>
<dbReference type="EMBL" id="BMKK01000001">
    <property type="protein sequence ID" value="GGD40484.1"/>
    <property type="molecule type" value="Genomic_DNA"/>
</dbReference>
<dbReference type="SUPFAM" id="SSF52080">
    <property type="entry name" value="Ribosomal proteins L15p and L18e"/>
    <property type="match status" value="1"/>
</dbReference>
<dbReference type="GO" id="GO:0006412">
    <property type="term" value="P:translation"/>
    <property type="evidence" value="ECO:0007669"/>
    <property type="project" value="UniProtKB-UniRule"/>
</dbReference>
<dbReference type="InterPro" id="IPR030878">
    <property type="entry name" value="Ribosomal_uL15"/>
</dbReference>
<keyword evidence="2 4" id="KW-0689">Ribosomal protein</keyword>
<accession>A0A916YDI8</accession>
<proteinExistence type="inferred from homology"/>
<evidence type="ECO:0000256" key="2">
    <source>
        <dbReference type="ARBA" id="ARBA00022980"/>
    </source>
</evidence>
<feature type="domain" description="Large ribosomal subunit protein uL15/eL18" evidence="7">
    <location>
        <begin position="77"/>
        <end position="146"/>
    </location>
</feature>
<evidence type="ECO:0000256" key="5">
    <source>
        <dbReference type="RuleBase" id="RU003888"/>
    </source>
</evidence>
<dbReference type="Gene3D" id="1.10.150.20">
    <property type="entry name" value="5' to 3' exonuclease, C-terminal subdomain"/>
    <property type="match status" value="1"/>
</dbReference>
<dbReference type="PANTHER" id="PTHR12934:SF11">
    <property type="entry name" value="LARGE RIBOSOMAL SUBUNIT PROTEIN UL15M"/>
    <property type="match status" value="1"/>
</dbReference>
<evidence type="ECO:0000256" key="4">
    <source>
        <dbReference type="HAMAP-Rule" id="MF_01341"/>
    </source>
</evidence>
<reference evidence="8" key="1">
    <citation type="journal article" date="2014" name="Int. J. Syst. Evol. Microbiol.">
        <title>Complete genome sequence of Corynebacterium casei LMG S-19264T (=DSM 44701T), isolated from a smear-ripened cheese.</title>
        <authorList>
            <consortium name="US DOE Joint Genome Institute (JGI-PGF)"/>
            <person name="Walter F."/>
            <person name="Albersmeier A."/>
            <person name="Kalinowski J."/>
            <person name="Ruckert C."/>
        </authorList>
    </citation>
    <scope>NUCLEOTIDE SEQUENCE</scope>
    <source>
        <strain evidence="8">CGMCC 1.15958</strain>
    </source>
</reference>
<dbReference type="InterPro" id="IPR005749">
    <property type="entry name" value="Ribosomal_uL15_bac-type"/>
</dbReference>
<name>A0A916YDI8_9BACT</name>
<dbReference type="Gene3D" id="3.100.10.10">
    <property type="match status" value="1"/>
</dbReference>
<keyword evidence="4" id="KW-0694">RNA-binding</keyword>
<evidence type="ECO:0000256" key="1">
    <source>
        <dbReference type="ARBA" id="ARBA00007320"/>
    </source>
</evidence>
<evidence type="ECO:0000313" key="9">
    <source>
        <dbReference type="Proteomes" id="UP000609064"/>
    </source>
</evidence>
<comment type="subunit">
    <text evidence="4">Part of the 50S ribosomal subunit.</text>
</comment>
<feature type="compositionally biased region" description="Gly residues" evidence="6">
    <location>
        <begin position="22"/>
        <end position="31"/>
    </location>
</feature>